<feature type="region of interest" description="Disordered" evidence="1">
    <location>
        <begin position="1166"/>
        <end position="1188"/>
    </location>
</feature>
<dbReference type="Gene3D" id="3.30.1330.60">
    <property type="entry name" value="OmpA-like domain"/>
    <property type="match status" value="1"/>
</dbReference>
<dbReference type="EMBL" id="CP058952">
    <property type="protein sequence ID" value="QLI80654.1"/>
    <property type="molecule type" value="Genomic_DNA"/>
</dbReference>
<dbReference type="InterPro" id="IPR008023">
    <property type="entry name" value="DUF748"/>
</dbReference>
<dbReference type="InterPro" id="IPR052894">
    <property type="entry name" value="AsmA-related"/>
</dbReference>
<gene>
    <name evidence="3" type="ORF">HZU75_03430</name>
</gene>
<dbReference type="KEGG" id="cfon:HZU75_03430"/>
<dbReference type="PANTHER" id="PTHR30441">
    <property type="entry name" value="DUF748 DOMAIN-CONTAINING PROTEIN"/>
    <property type="match status" value="1"/>
</dbReference>
<protein>
    <submittedName>
        <fullName evidence="3">DUF748 domain-containing protein</fullName>
    </submittedName>
</protein>
<keyword evidence="2" id="KW-0812">Transmembrane</keyword>
<name>A0A7D5V8I5_9NEIS</name>
<keyword evidence="2" id="KW-0472">Membrane</keyword>
<keyword evidence="4" id="KW-1185">Reference proteome</keyword>
<keyword evidence="2" id="KW-1133">Transmembrane helix</keyword>
<evidence type="ECO:0000256" key="1">
    <source>
        <dbReference type="SAM" id="MobiDB-lite"/>
    </source>
</evidence>
<accession>A0A7D5V8I5</accession>
<evidence type="ECO:0000313" key="4">
    <source>
        <dbReference type="Proteomes" id="UP000510822"/>
    </source>
</evidence>
<dbReference type="GO" id="GO:0090313">
    <property type="term" value="P:regulation of protein targeting to membrane"/>
    <property type="evidence" value="ECO:0007669"/>
    <property type="project" value="TreeGrafter"/>
</dbReference>
<evidence type="ECO:0000313" key="3">
    <source>
        <dbReference type="EMBL" id="QLI80654.1"/>
    </source>
</evidence>
<dbReference type="RefSeq" id="WP_180307794.1">
    <property type="nucleotide sequence ID" value="NZ_CP058952.1"/>
</dbReference>
<sequence length="1188" mass="130032">MKKYLSSIVATLGVVLGLGLIAMLALPPLLRPIIERKASAALKREVHLAGVSINPFLFKVSLDQLQIKDRYGEFFSVKTVVVDAELVSIFRGGPVLRELTLTEPKLKIVRLGEAQFNFSDLLQQEHPSEPAAEPLRFALNNIRIVQGNFQLDDRFKGSQQQIDQLDLALPFVSNMPQRIDEYIAPALAGRLNGRPFAIKGQTKPFKDSLDTSLSFNAQNIDITDYLSYTPLPAGLRIAKGQLNTQLDIVFREEKNRATVLLNGKAQIQNLQLQIHQQDALQLGKLDIELSDFKPLLGELHFKKVGIDGMNLIASRDEQGQINWLTMQAPTISKTQRQIASVVSRERAKSDRATTFQLDQIAIKNSQIVWRDQLVKPVFEQTLTDLAITGQNWSTVSAKPFPVQFKAKTSQGAQLELDVKATTLPVKLIGSTALSALQLQDFASYYRAFLQADLRGKLGAKVDFEFQAEPLQYQLKAGEVQLEQLALKLPKQAKPAIEINQFALQGLALDSQSQVIDIARLGSNKAHVDLALLPGQQLDLLTIFPASKNNQAATGASVQNKPWRVKLAELQLDDYALRVEDRNLTKPAPVQLKQIGLNVKNLDTQPGTSAQLKLTAKAGRATSIEVLGPFVPQPFSAQLQLDARSLDAAYMQPYFSRYINVSLASGYVDAKGKLRLNTAPQFSGSYEGNLAVRQLYALDKTSGDDFLKWKSLAINGIKADFSPVKVDVAEIKLDDFFSRLILSPNGRMNLQDIMVADAGEASVTRESTVPSKVDKAAQASVAINTASAPVPIRVGKIQLSKGNIRYSDLLIKPNYTANLTEMGGLISGISSQNDTRAKLDLKGSVDKIAPVQIQGSLNPLAKNIFIDLKGGVKGYELTAASTYAAKYAGYGISKGKLSMDVAYFIENGKLKASNKLFLDQLTLADEPSNSPDATKLPVKFALSLLTDRHGQIKLSLPIEGSLNDPQFKIGAVIWQVIGNVMEKVVTAPFDVLANALSDGPSLSYVTFEPGSVRLNEAANTALQRLTEVLNDRPTLQLEIAGWADAEVDGDGIRERVLRQKMRAIKAAQFGSATESIESESEVAISDAETPALIAAVYAQSKFEKPSNMLGLNKKLPTDEMRALILKNIVVGEQELLALATQRAKRVENALKEAGLPAERIFTTKPLLNPGKALTDKDHGPESRVQFKLQ</sequence>
<feature type="transmembrane region" description="Helical" evidence="2">
    <location>
        <begin position="7"/>
        <end position="30"/>
    </location>
</feature>
<dbReference type="Proteomes" id="UP000510822">
    <property type="component" value="Chromosome"/>
</dbReference>
<proteinExistence type="predicted"/>
<dbReference type="PANTHER" id="PTHR30441:SF8">
    <property type="entry name" value="DUF748 DOMAIN-CONTAINING PROTEIN"/>
    <property type="match status" value="1"/>
</dbReference>
<dbReference type="AlphaFoldDB" id="A0A7D5V8I5"/>
<dbReference type="GO" id="GO:0005886">
    <property type="term" value="C:plasma membrane"/>
    <property type="evidence" value="ECO:0007669"/>
    <property type="project" value="TreeGrafter"/>
</dbReference>
<dbReference type="Pfam" id="PF05359">
    <property type="entry name" value="DUF748"/>
    <property type="match status" value="2"/>
</dbReference>
<reference evidence="3 4" key="1">
    <citation type="journal article" date="2016" name="Int. J. Syst. Evol. Microbiol.">
        <title>Chitinibacter fontanus sp. nov., isolated from a spring.</title>
        <authorList>
            <person name="Sheu S.Y."/>
            <person name="Li Y.S."/>
            <person name="Young C.C."/>
            <person name="Chen W.M."/>
        </authorList>
    </citation>
    <scope>NUCLEOTIDE SEQUENCE [LARGE SCALE GENOMIC DNA]</scope>
    <source>
        <strain evidence="3 4">STM-7</strain>
    </source>
</reference>
<organism evidence="3 4">
    <name type="scientific">Chitinibacter fontanus</name>
    <dbReference type="NCBI Taxonomy" id="1737446"/>
    <lineage>
        <taxon>Bacteria</taxon>
        <taxon>Pseudomonadati</taxon>
        <taxon>Pseudomonadota</taxon>
        <taxon>Betaproteobacteria</taxon>
        <taxon>Neisseriales</taxon>
        <taxon>Chitinibacteraceae</taxon>
        <taxon>Chitinibacter</taxon>
    </lineage>
</organism>
<dbReference type="InterPro" id="IPR036737">
    <property type="entry name" value="OmpA-like_sf"/>
</dbReference>
<evidence type="ECO:0000256" key="2">
    <source>
        <dbReference type="SAM" id="Phobius"/>
    </source>
</evidence>